<keyword evidence="3" id="KW-1185">Reference proteome</keyword>
<accession>A0A9N9TDX1</accession>
<dbReference type="EMBL" id="OU900105">
    <property type="protein sequence ID" value="CAG9856491.1"/>
    <property type="molecule type" value="Genomic_DNA"/>
</dbReference>
<dbReference type="PANTHER" id="PTHR31389">
    <property type="entry name" value="LD39211P"/>
    <property type="match status" value="1"/>
</dbReference>
<gene>
    <name evidence="2" type="ORF">PHYEVI_LOCUS2912</name>
</gene>
<dbReference type="AlphaFoldDB" id="A0A9N9TDX1"/>
<evidence type="ECO:0000313" key="2">
    <source>
        <dbReference type="EMBL" id="CAG9856491.1"/>
    </source>
</evidence>
<feature type="chain" id="PRO_5040323910" evidence="1">
    <location>
        <begin position="25"/>
        <end position="357"/>
    </location>
</feature>
<dbReference type="Proteomes" id="UP001153712">
    <property type="component" value="Chromosome 12"/>
</dbReference>
<protein>
    <submittedName>
        <fullName evidence="2">Uncharacterized protein</fullName>
    </submittedName>
</protein>
<dbReference type="OrthoDB" id="6414280at2759"/>
<evidence type="ECO:0000256" key="1">
    <source>
        <dbReference type="SAM" id="SignalP"/>
    </source>
</evidence>
<feature type="signal peptide" evidence="1">
    <location>
        <begin position="1"/>
        <end position="24"/>
    </location>
</feature>
<reference evidence="2" key="1">
    <citation type="submission" date="2022-01" db="EMBL/GenBank/DDBJ databases">
        <authorList>
            <person name="King R."/>
        </authorList>
    </citation>
    <scope>NUCLEOTIDE SEQUENCE</scope>
</reference>
<keyword evidence="1" id="KW-0732">Signal</keyword>
<sequence>MRTKNFFVTVSVIVTLSLMFVLFGQEKPESIHDIVSTTNEQIRNFQVNLRDAETKTLNADEKYLKILGFVDEPRSYPKDVWTNTSLPVVVTYVREGQESQAIGFVINMAKVLPNNTVLIYNLGLDEQGFKLLTNFCNSSRCRVVDFDLNRFPPHVLLENLHAFRPLIIQDALQHTGAVFFLESNYRLSHNVITKLFEDRALKSGVLAWPLDLKNPVSSLTHKKMFEYFLTDADNFLFLEMVKSDALLIVNTPIVHRQVMLPWVQCALTQDCIFPVGAQSAGCKFDKKPQYRYSGCHGYDASALNVVLGLLFKQDGGAYTCYDNSSGYFDVIPLNEADRLLKRLESNSTTEESFLRSS</sequence>
<name>A0A9N9TDX1_PHYSR</name>
<organism evidence="2 3">
    <name type="scientific">Phyllotreta striolata</name>
    <name type="common">Striped flea beetle</name>
    <name type="synonym">Crioceris striolata</name>
    <dbReference type="NCBI Taxonomy" id="444603"/>
    <lineage>
        <taxon>Eukaryota</taxon>
        <taxon>Metazoa</taxon>
        <taxon>Ecdysozoa</taxon>
        <taxon>Arthropoda</taxon>
        <taxon>Hexapoda</taxon>
        <taxon>Insecta</taxon>
        <taxon>Pterygota</taxon>
        <taxon>Neoptera</taxon>
        <taxon>Endopterygota</taxon>
        <taxon>Coleoptera</taxon>
        <taxon>Polyphaga</taxon>
        <taxon>Cucujiformia</taxon>
        <taxon>Chrysomeloidea</taxon>
        <taxon>Chrysomelidae</taxon>
        <taxon>Galerucinae</taxon>
        <taxon>Alticini</taxon>
        <taxon>Phyllotreta</taxon>
    </lineage>
</organism>
<dbReference type="PANTHER" id="PTHR31389:SF4">
    <property type="entry name" value="LD39211P"/>
    <property type="match status" value="1"/>
</dbReference>
<proteinExistence type="predicted"/>
<evidence type="ECO:0000313" key="3">
    <source>
        <dbReference type="Proteomes" id="UP001153712"/>
    </source>
</evidence>